<reference evidence="2 3" key="1">
    <citation type="submission" date="2024-06" db="EMBL/GenBank/DDBJ databases">
        <title>A chromosome-level genome assembly of beet webworm, Loxostege sticticalis.</title>
        <authorList>
            <person name="Zhang Y."/>
        </authorList>
    </citation>
    <scope>NUCLEOTIDE SEQUENCE [LARGE SCALE GENOMIC DNA]</scope>
    <source>
        <strain evidence="2">AQ028</strain>
        <tissue evidence="2">Male pupae</tissue>
    </source>
</reference>
<comment type="caution">
    <text evidence="2">The sequence shown here is derived from an EMBL/GenBank/DDBJ whole genome shotgun (WGS) entry which is preliminary data.</text>
</comment>
<proteinExistence type="predicted"/>
<feature type="region of interest" description="Disordered" evidence="1">
    <location>
        <begin position="102"/>
        <end position="124"/>
    </location>
</feature>
<dbReference type="Proteomes" id="UP001549921">
    <property type="component" value="Unassembled WGS sequence"/>
</dbReference>
<organism evidence="2 3">
    <name type="scientific">Loxostege sticticalis</name>
    <name type="common">Beet webworm moth</name>
    <dbReference type="NCBI Taxonomy" id="481309"/>
    <lineage>
        <taxon>Eukaryota</taxon>
        <taxon>Metazoa</taxon>
        <taxon>Ecdysozoa</taxon>
        <taxon>Arthropoda</taxon>
        <taxon>Hexapoda</taxon>
        <taxon>Insecta</taxon>
        <taxon>Pterygota</taxon>
        <taxon>Neoptera</taxon>
        <taxon>Endopterygota</taxon>
        <taxon>Lepidoptera</taxon>
        <taxon>Glossata</taxon>
        <taxon>Ditrysia</taxon>
        <taxon>Pyraloidea</taxon>
        <taxon>Crambidae</taxon>
        <taxon>Pyraustinae</taxon>
        <taxon>Loxostege</taxon>
    </lineage>
</organism>
<feature type="region of interest" description="Disordered" evidence="1">
    <location>
        <begin position="1"/>
        <end position="25"/>
    </location>
</feature>
<sequence length="244" mass="26644">MDKQDNASQGSSINSGAGSWAPARADPDVFDEVFGGPCWTESCPTPKDCFHCLVCATRNELRVAGPPTCSYRQPCENANANPSPTTIPVFALRPPTPTILRESPSPIPMTSPAKHPRLSPATLRVSPSLPTIEDEIRSDFQLIELKSTVNDTCDSNSYTSLNQLKIPADTEGFGDTKQYYPPDFRPASVTPTNLSPLPKSPTSSFSICESEDSPMHWPEFSVSVDDIALWQHFDLLCIGAMQRL</sequence>
<evidence type="ECO:0000313" key="3">
    <source>
        <dbReference type="Proteomes" id="UP001549921"/>
    </source>
</evidence>
<evidence type="ECO:0000256" key="1">
    <source>
        <dbReference type="SAM" id="MobiDB-lite"/>
    </source>
</evidence>
<dbReference type="AlphaFoldDB" id="A0ABD0TR30"/>
<feature type="compositionally biased region" description="Polar residues" evidence="1">
    <location>
        <begin position="1"/>
        <end position="17"/>
    </location>
</feature>
<evidence type="ECO:0000313" key="2">
    <source>
        <dbReference type="EMBL" id="KAL0851801.1"/>
    </source>
</evidence>
<name>A0ABD0TR30_LOXSC</name>
<accession>A0ABD0TR30</accession>
<gene>
    <name evidence="2" type="ORF">ABMA28_000110</name>
</gene>
<dbReference type="EMBL" id="JBEDNZ010000001">
    <property type="protein sequence ID" value="KAL0851801.1"/>
    <property type="molecule type" value="Genomic_DNA"/>
</dbReference>
<protein>
    <submittedName>
        <fullName evidence="2">Uncharacterized protein</fullName>
    </submittedName>
</protein>